<organism evidence="12">
    <name type="scientific">Liberibacter asiaticus</name>
    <name type="common">Citrus greening disease</name>
    <name type="synonym">Liberobacter asiaticum</name>
    <dbReference type="NCBI Taxonomy" id="34021"/>
    <lineage>
        <taxon>Bacteria</taxon>
        <taxon>Pseudomonadati</taxon>
        <taxon>Pseudomonadota</taxon>
        <taxon>Alphaproteobacteria</taxon>
        <taxon>Hyphomicrobiales</taxon>
        <taxon>Rhizobiaceae</taxon>
        <taxon>Liberibacter</taxon>
    </lineage>
</organism>
<evidence type="ECO:0000256" key="1">
    <source>
        <dbReference type="ARBA" id="ARBA00022555"/>
    </source>
</evidence>
<comment type="catalytic activity">
    <reaction evidence="8 9">
        <text>S-sulfanyl-L-cysteinyl-[protein] + uridine(34) in tRNA + AH2 + ATP = 2-thiouridine(34) in tRNA + L-cysteinyl-[protein] + A + AMP + diphosphate + H(+)</text>
        <dbReference type="Rhea" id="RHEA:47032"/>
        <dbReference type="Rhea" id="RHEA-COMP:10131"/>
        <dbReference type="Rhea" id="RHEA-COMP:11726"/>
        <dbReference type="Rhea" id="RHEA-COMP:11727"/>
        <dbReference type="Rhea" id="RHEA-COMP:11728"/>
        <dbReference type="ChEBI" id="CHEBI:13193"/>
        <dbReference type="ChEBI" id="CHEBI:15378"/>
        <dbReference type="ChEBI" id="CHEBI:17499"/>
        <dbReference type="ChEBI" id="CHEBI:29950"/>
        <dbReference type="ChEBI" id="CHEBI:30616"/>
        <dbReference type="ChEBI" id="CHEBI:33019"/>
        <dbReference type="ChEBI" id="CHEBI:61963"/>
        <dbReference type="ChEBI" id="CHEBI:65315"/>
        <dbReference type="ChEBI" id="CHEBI:87170"/>
        <dbReference type="ChEBI" id="CHEBI:456215"/>
        <dbReference type="EC" id="2.8.1.13"/>
    </reaction>
</comment>
<dbReference type="HAMAP" id="MF_00144">
    <property type="entry name" value="tRNA_thiouridyl_MnmA"/>
    <property type="match status" value="1"/>
</dbReference>
<dbReference type="SUPFAM" id="SSF52402">
    <property type="entry name" value="Adenine nucleotide alpha hydrolases-like"/>
    <property type="match status" value="1"/>
</dbReference>
<dbReference type="GO" id="GO:0005524">
    <property type="term" value="F:ATP binding"/>
    <property type="evidence" value="ECO:0007669"/>
    <property type="project" value="UniProtKB-KW"/>
</dbReference>
<feature type="site" description="Interaction with tRNA" evidence="9">
    <location>
        <position position="145"/>
    </location>
</feature>
<dbReference type="AlphaFoldDB" id="A6Y973"/>
<evidence type="ECO:0000259" key="10">
    <source>
        <dbReference type="Pfam" id="PF20258"/>
    </source>
</evidence>
<protein>
    <recommendedName>
        <fullName evidence="9">tRNA-specific 2-thiouridylase MnmA</fullName>
        <ecNumber evidence="9">2.8.1.13</ecNumber>
    </recommendedName>
</protein>
<keyword evidence="12" id="KW-0489">Methyltransferase</keyword>
<dbReference type="Pfam" id="PF20258">
    <property type="entry name" value="tRNA_Me_trans_C"/>
    <property type="match status" value="1"/>
</dbReference>
<dbReference type="Gene3D" id="2.30.30.280">
    <property type="entry name" value="Adenine nucleotide alpha hydrolases-like domains"/>
    <property type="match status" value="1"/>
</dbReference>
<dbReference type="Gene3D" id="3.40.50.620">
    <property type="entry name" value="HUPs"/>
    <property type="match status" value="1"/>
</dbReference>
<dbReference type="PANTHER" id="PTHR11933">
    <property type="entry name" value="TRNA 5-METHYLAMINOMETHYL-2-THIOURIDYLATE -METHYLTRANSFERASE"/>
    <property type="match status" value="1"/>
</dbReference>
<dbReference type="EMBL" id="EF164805">
    <property type="protein sequence ID" value="ABO82466.1"/>
    <property type="molecule type" value="Genomic_DNA"/>
</dbReference>
<keyword evidence="5 9" id="KW-0067">ATP-binding</keyword>
<evidence type="ECO:0000256" key="4">
    <source>
        <dbReference type="ARBA" id="ARBA00022741"/>
    </source>
</evidence>
<keyword evidence="4 9" id="KW-0547">Nucleotide-binding</keyword>
<dbReference type="Pfam" id="PF03054">
    <property type="entry name" value="tRNA_Me_trans"/>
    <property type="match status" value="1"/>
</dbReference>
<evidence type="ECO:0000256" key="6">
    <source>
        <dbReference type="ARBA" id="ARBA00022884"/>
    </source>
</evidence>
<comment type="similarity">
    <text evidence="9">Belongs to the MnmA/TRMU family.</text>
</comment>
<dbReference type="NCBIfam" id="TIGR00420">
    <property type="entry name" value="trmU"/>
    <property type="match status" value="1"/>
</dbReference>
<dbReference type="FunFam" id="3.40.50.620:FF:000115">
    <property type="entry name" value="tRNA-specific 2-thiouridylase MnmA"/>
    <property type="match status" value="1"/>
</dbReference>
<sequence length="408" mass="45362">MVVSEATRLNSLDLDKNPKDMRVVVAMSGGVDSSVVAALLKRDGYDVIGVTVQLYNSRKASKRKGSCCAGQDVYDARRVCDTINVSHYVFDYEERFRNAVIVPFASSYAAGETPLPCVDCNRTVKFSDLLSVTRQLGADVLATGHYIRSRLYVGDDGKRRRIMCRPMDLERDQSYFLFATTQQQLCDLRFPLGDMKKESVRDLAREMGLDIADKSDSQDICFVQQGKYFDVVKRINAGIALEGDIVHLNGQILGRHNGIINYTIGQRRGLGVAMGEPLFVVYLDKNSSRVIVGPRESLEVHRIYLREINWLGDGLFEDAVVDGFKCFVKIRSSQDPVPVFVQRNDDGVYVDFEKSEVGVASGQACVFYTSDSNEARVLGGGIISGSKRSDAVEESLLSVIGDEFPYKM</sequence>
<feature type="region of interest" description="Interaction with tRNA" evidence="9">
    <location>
        <begin position="171"/>
        <end position="173"/>
    </location>
</feature>
<dbReference type="PANTHER" id="PTHR11933:SF5">
    <property type="entry name" value="MITOCHONDRIAL TRNA-SPECIFIC 2-THIOURIDYLASE 1"/>
    <property type="match status" value="1"/>
</dbReference>
<evidence type="ECO:0000256" key="2">
    <source>
        <dbReference type="ARBA" id="ARBA00022679"/>
    </source>
</evidence>
<keyword evidence="7" id="KW-1015">Disulfide bond</keyword>
<feature type="domain" description="tRNA-specific 2-thiouridylase MnmA-like C-terminal" evidence="10">
    <location>
        <begin position="301"/>
        <end position="383"/>
    </location>
</feature>
<dbReference type="InterPro" id="IPR004506">
    <property type="entry name" value="MnmA-like"/>
</dbReference>
<keyword evidence="1 9" id="KW-0820">tRNA-binding</keyword>
<feature type="domain" description="tRNA-specific 2-thiouridylase MnmA-like central" evidence="11">
    <location>
        <begin position="241"/>
        <end position="293"/>
    </location>
</feature>
<comment type="subcellular location">
    <subcellularLocation>
        <location evidence="9">Cytoplasm</location>
    </subcellularLocation>
</comment>
<accession>A6Y973</accession>
<dbReference type="NCBIfam" id="NF001138">
    <property type="entry name" value="PRK00143.1"/>
    <property type="match status" value="1"/>
</dbReference>
<keyword evidence="9" id="KW-0963">Cytoplasm</keyword>
<evidence type="ECO:0000256" key="3">
    <source>
        <dbReference type="ARBA" id="ARBA00022694"/>
    </source>
</evidence>
<dbReference type="Gene3D" id="2.40.30.10">
    <property type="entry name" value="Translation factors"/>
    <property type="match status" value="1"/>
</dbReference>
<keyword evidence="2 9" id="KW-0808">Transferase</keyword>
<feature type="site" description="Interaction with tRNA" evidence="9">
    <location>
        <position position="363"/>
    </location>
</feature>
<name>A6Y973_LIBAS</name>
<gene>
    <name evidence="12" type="primary">trmU</name>
    <name evidence="9" type="synonym">mnmA</name>
</gene>
<reference evidence="12" key="1">
    <citation type="journal article" date="2008" name="Mol. Cell. Probes">
        <title>Acquisition of uncharacterized sequences from Candidatus liberibacter, an unculturable bacterium, using an improved genomic walking method.</title>
        <authorList>
            <person name="Lin H."/>
            <person name="Doddapaneni H."/>
            <person name="Bai X."/>
            <person name="Yao J."/>
            <person name="Zhao X."/>
            <person name="Civerolo E.L."/>
        </authorList>
    </citation>
    <scope>NUCLEOTIDE SEQUENCE</scope>
    <source>
        <strain evidence="12">GuangXi-GL-1</strain>
    </source>
</reference>
<proteinExistence type="inferred from homology"/>
<dbReference type="GO" id="GO:0000049">
    <property type="term" value="F:tRNA binding"/>
    <property type="evidence" value="ECO:0007669"/>
    <property type="project" value="UniProtKB-KW"/>
</dbReference>
<evidence type="ECO:0000256" key="9">
    <source>
        <dbReference type="HAMAP-Rule" id="MF_00144"/>
    </source>
</evidence>
<dbReference type="CDD" id="cd01998">
    <property type="entry name" value="MnmA_TRMU-like"/>
    <property type="match status" value="1"/>
</dbReference>
<feature type="binding site" evidence="9">
    <location>
        <position position="144"/>
    </location>
    <ligand>
        <name>ATP</name>
        <dbReference type="ChEBI" id="CHEBI:30616"/>
    </ligand>
</feature>
<dbReference type="GO" id="GO:0103016">
    <property type="term" value="F:tRNA-uridine 2-sulfurtransferase activity"/>
    <property type="evidence" value="ECO:0007669"/>
    <property type="project" value="UniProtKB-EC"/>
</dbReference>
<dbReference type="InterPro" id="IPR023382">
    <property type="entry name" value="MnmA-like_central_sf"/>
</dbReference>
<comment type="caution">
    <text evidence="9">Lacks conserved residue(s) required for the propagation of feature annotation.</text>
</comment>
<dbReference type="EC" id="2.8.1.13" evidence="9"/>
<dbReference type="GO" id="GO:0002143">
    <property type="term" value="P:tRNA wobble position uridine thiolation"/>
    <property type="evidence" value="ECO:0007669"/>
    <property type="project" value="TreeGrafter"/>
</dbReference>
<evidence type="ECO:0000259" key="11">
    <source>
        <dbReference type="Pfam" id="PF20259"/>
    </source>
</evidence>
<dbReference type="InterPro" id="IPR014729">
    <property type="entry name" value="Rossmann-like_a/b/a_fold"/>
</dbReference>
<feature type="active site" description="Cysteine persulfide intermediate" evidence="9">
    <location>
        <position position="221"/>
    </location>
</feature>
<dbReference type="Pfam" id="PF20259">
    <property type="entry name" value="tRNA_Me_trans_M"/>
    <property type="match status" value="1"/>
</dbReference>
<evidence type="ECO:0000256" key="7">
    <source>
        <dbReference type="ARBA" id="ARBA00023157"/>
    </source>
</evidence>
<keyword evidence="6 9" id="KW-0694">RNA-binding</keyword>
<feature type="binding site" evidence="9">
    <location>
        <begin position="26"/>
        <end position="33"/>
    </location>
    <ligand>
        <name>ATP</name>
        <dbReference type="ChEBI" id="CHEBI:30616"/>
    </ligand>
</feature>
<dbReference type="GO" id="GO:0005737">
    <property type="term" value="C:cytoplasm"/>
    <property type="evidence" value="ECO:0007669"/>
    <property type="project" value="UniProtKB-SubCell"/>
</dbReference>
<dbReference type="GO" id="GO:0008168">
    <property type="term" value="F:methyltransferase activity"/>
    <property type="evidence" value="ECO:0007669"/>
    <property type="project" value="UniProtKB-KW"/>
</dbReference>
<evidence type="ECO:0000256" key="8">
    <source>
        <dbReference type="ARBA" id="ARBA00051542"/>
    </source>
</evidence>
<comment type="function">
    <text evidence="9">Catalyzes the 2-thiolation of uridine at the wobble position (U34) of tRNA, leading to the formation of s(2)U34.</text>
</comment>
<dbReference type="GO" id="GO:0032259">
    <property type="term" value="P:methylation"/>
    <property type="evidence" value="ECO:0007669"/>
    <property type="project" value="UniProtKB-KW"/>
</dbReference>
<evidence type="ECO:0000313" key="12">
    <source>
        <dbReference type="EMBL" id="ABO82466.1"/>
    </source>
</evidence>
<feature type="active site" description="Nucleophile" evidence="9">
    <location>
        <position position="120"/>
    </location>
</feature>
<keyword evidence="3 9" id="KW-0819">tRNA processing</keyword>
<evidence type="ECO:0000256" key="5">
    <source>
        <dbReference type="ARBA" id="ARBA00022840"/>
    </source>
</evidence>
<dbReference type="InterPro" id="IPR046885">
    <property type="entry name" value="MnmA-like_C"/>
</dbReference>
<dbReference type="InterPro" id="IPR046884">
    <property type="entry name" value="MnmA-like_central"/>
</dbReference>